<accession>E6SKR6</accession>
<feature type="binding site" evidence="6">
    <location>
        <position position="286"/>
    </location>
    <ligand>
        <name>NAD(+)</name>
        <dbReference type="ChEBI" id="CHEBI:57540"/>
    </ligand>
</feature>
<keyword evidence="6" id="KW-0547">Nucleotide-binding</keyword>
<gene>
    <name evidence="6" type="primary">nadK</name>
    <name evidence="8" type="ordered locus">Tmar_1161</name>
</gene>
<dbReference type="AlphaFoldDB" id="E6SKR6"/>
<dbReference type="SUPFAM" id="SSF111331">
    <property type="entry name" value="NAD kinase/diacylglycerol kinase-like"/>
    <property type="match status" value="1"/>
</dbReference>
<evidence type="ECO:0000313" key="9">
    <source>
        <dbReference type="Proteomes" id="UP000008915"/>
    </source>
</evidence>
<sequence>MMGYYGIRDDAPTGEDRAAAGHAGEATGPAGRDAGGNPATGQPVAWVGLFATKAAGRALAEQLRRWLAGRGVTAVELSGPPASGPAQGGMKGGAGPGVLGPGGPGDLPGGPGIVVSLGGDGTLLRAARVVPPGIPLLGVNLGRVGFLAEMGPEEVWEALPQVLAGRFVLDERRLLEGTAGRDAWWAVNDLAVRSGGTARLLRLRIRVDGQLAAEVAGDGVVVATATGSTAYALAAGGPAVPPDLECLVVVPLSSFSLAVRPFLVAPSRRVAVELLEGEAFVTADGQEARPLPSGGVLEAGLGGRTLRLVRRRPWPFYDVLRAKLFTTPGGGGRR</sequence>
<proteinExistence type="inferred from homology"/>
<feature type="binding site" evidence="6">
    <location>
        <begin position="120"/>
        <end position="121"/>
    </location>
    <ligand>
        <name>NAD(+)</name>
        <dbReference type="ChEBI" id="CHEBI:57540"/>
    </ligand>
</feature>
<dbReference type="GO" id="GO:0051287">
    <property type="term" value="F:NAD binding"/>
    <property type="evidence" value="ECO:0007669"/>
    <property type="project" value="UniProtKB-ARBA"/>
</dbReference>
<comment type="caution">
    <text evidence="6">Lacks conserved residue(s) required for the propagation of feature annotation.</text>
</comment>
<dbReference type="Gene3D" id="3.40.50.10330">
    <property type="entry name" value="Probable inorganic polyphosphate/atp-NAD kinase, domain 1"/>
    <property type="match status" value="1"/>
</dbReference>
<dbReference type="GO" id="GO:0003951">
    <property type="term" value="F:NAD+ kinase activity"/>
    <property type="evidence" value="ECO:0007669"/>
    <property type="project" value="UniProtKB-UniRule"/>
</dbReference>
<comment type="subcellular location">
    <subcellularLocation>
        <location evidence="6">Cytoplasm</location>
    </subcellularLocation>
</comment>
<evidence type="ECO:0000256" key="2">
    <source>
        <dbReference type="ARBA" id="ARBA00022777"/>
    </source>
</evidence>
<dbReference type="InterPro" id="IPR017438">
    <property type="entry name" value="ATP-NAD_kinase_N"/>
</dbReference>
<protein>
    <recommendedName>
        <fullName evidence="6">NAD kinase</fullName>
        <ecNumber evidence="6">2.7.1.23</ecNumber>
    </recommendedName>
    <alternativeName>
        <fullName evidence="6">ATP-dependent NAD kinase</fullName>
    </alternativeName>
</protein>
<dbReference type="STRING" id="644966.Tmar_1161"/>
<dbReference type="InterPro" id="IPR002504">
    <property type="entry name" value="NADK"/>
</dbReference>
<reference evidence="9" key="2">
    <citation type="journal article" date="2010" name="Stand. Genomic Sci.">
        <title>Complete genome sequence of Thermaerobacter marianensis type strain (7p75aT).</title>
        <authorList>
            <person name="Han C."/>
            <person name="Gu W."/>
            <person name="Zhang X."/>
            <person name="Lapidus A."/>
            <person name="Nolan M."/>
            <person name="Copeland A."/>
            <person name="Lucas S."/>
            <person name="Glavina Del Rio T."/>
            <person name="Tice H."/>
            <person name="Cheng J."/>
            <person name="Tapia R."/>
            <person name="Goodwin L."/>
            <person name="Pitluck S."/>
            <person name="Pagani I."/>
            <person name="Ivanova N."/>
            <person name="Mavromatis K."/>
            <person name="Mikhailova N."/>
            <person name="Pati A."/>
            <person name="Chen A."/>
            <person name="Palaniappan K."/>
            <person name="Land M."/>
            <person name="Hauser L."/>
            <person name="Chang Y."/>
            <person name="Jeffries C."/>
            <person name="Schneider S."/>
            <person name="Rohde M."/>
            <person name="Goker M."/>
            <person name="Pukall R."/>
            <person name="Woyke T."/>
            <person name="Bristow J."/>
            <person name="Eisen J."/>
            <person name="Markowitz V."/>
            <person name="Hugenholtz P."/>
            <person name="Kyrpides N."/>
            <person name="Klenk H."/>
            <person name="Detter J."/>
        </authorList>
    </citation>
    <scope>NUCLEOTIDE SEQUENCE [LARGE SCALE GENOMIC DNA]</scope>
    <source>
        <strain evidence="9">ATCC 700841 / DSM 12885 / JCM 10246 / 7p75a</strain>
    </source>
</reference>
<evidence type="ECO:0000256" key="7">
    <source>
        <dbReference type="SAM" id="MobiDB-lite"/>
    </source>
</evidence>
<feature type="compositionally biased region" description="Gly residues" evidence="7">
    <location>
        <begin position="86"/>
        <end position="106"/>
    </location>
</feature>
<dbReference type="InterPro" id="IPR016064">
    <property type="entry name" value="NAD/diacylglycerol_kinase_sf"/>
</dbReference>
<dbReference type="EC" id="2.7.1.23" evidence="6"/>
<feature type="region of interest" description="Disordered" evidence="7">
    <location>
        <begin position="1"/>
        <end position="39"/>
    </location>
</feature>
<comment type="cofactor">
    <cofactor evidence="6">
        <name>a divalent metal cation</name>
        <dbReference type="ChEBI" id="CHEBI:60240"/>
    </cofactor>
</comment>
<feature type="binding site" evidence="6">
    <location>
        <position position="218"/>
    </location>
    <ligand>
        <name>NAD(+)</name>
        <dbReference type="ChEBI" id="CHEBI:57540"/>
    </ligand>
</feature>
<dbReference type="PANTHER" id="PTHR20275:SF0">
    <property type="entry name" value="NAD KINASE"/>
    <property type="match status" value="1"/>
</dbReference>
<keyword evidence="4 6" id="KW-0520">NAD</keyword>
<keyword evidence="6" id="KW-0963">Cytoplasm</keyword>
<comment type="function">
    <text evidence="6">Involved in the regulation of the intracellular balance of NAD and NADP, and is a key enzyme in the biosynthesis of NADP. Catalyzes specifically the phosphorylation on 2'-hydroxyl of the adenosine moiety of NAD to yield NADP.</text>
</comment>
<evidence type="ECO:0000313" key="8">
    <source>
        <dbReference type="EMBL" id="ADU51274.1"/>
    </source>
</evidence>
<organism evidence="8 9">
    <name type="scientific">Thermaerobacter marianensis (strain ATCC 700841 / DSM 12885 / JCM 10246 / 7p75a)</name>
    <dbReference type="NCBI Taxonomy" id="644966"/>
    <lineage>
        <taxon>Bacteria</taxon>
        <taxon>Bacillati</taxon>
        <taxon>Bacillota</taxon>
        <taxon>Clostridia</taxon>
        <taxon>Eubacteriales</taxon>
        <taxon>Clostridiales Family XVII. Incertae Sedis</taxon>
        <taxon>Thermaerobacter</taxon>
    </lineage>
</organism>
<dbReference type="HOGENOM" id="CLU_008831_0_0_9"/>
<reference evidence="8 9" key="1">
    <citation type="journal article" date="2010" name="Stand. Genomic Sci.">
        <title>Complete genome sequence of Thermaerobacter marianensis type strain (7p75a).</title>
        <authorList>
            <person name="Han C."/>
            <person name="Gu W."/>
            <person name="Zhang X."/>
            <person name="Lapidus A."/>
            <person name="Nolan M."/>
            <person name="Copeland A."/>
            <person name="Lucas S."/>
            <person name="Del Rio T.G."/>
            <person name="Tice H."/>
            <person name="Cheng J.F."/>
            <person name="Tapia R."/>
            <person name="Goodwin L."/>
            <person name="Pitluck S."/>
            <person name="Pagani I."/>
            <person name="Ivanova N."/>
            <person name="Mavromatis K."/>
            <person name="Mikhailova N."/>
            <person name="Pati A."/>
            <person name="Chen A."/>
            <person name="Palaniappan K."/>
            <person name="Land M."/>
            <person name="Hauser L."/>
            <person name="Chang Y.J."/>
            <person name="Jeffries C.D."/>
            <person name="Schneider S."/>
            <person name="Rohde M."/>
            <person name="Goker M."/>
            <person name="Pukall R."/>
            <person name="Woyke T."/>
            <person name="Bristow J."/>
            <person name="Eisen J.A."/>
            <person name="Markowitz V."/>
            <person name="Hugenholtz P."/>
            <person name="Kyrpides N.C."/>
            <person name="Klenk H.P."/>
            <person name="Detter J.C."/>
        </authorList>
    </citation>
    <scope>NUCLEOTIDE SEQUENCE [LARGE SCALE GENOMIC DNA]</scope>
    <source>
        <strain evidence="9">ATCC 700841 / DSM 12885 / JCM 10246 / 7p75a</strain>
    </source>
</reference>
<feature type="region of interest" description="Disordered" evidence="7">
    <location>
        <begin position="78"/>
        <end position="106"/>
    </location>
</feature>
<name>E6SKR6_THEM7</name>
<keyword evidence="1 6" id="KW-0808">Transferase</keyword>
<dbReference type="InterPro" id="IPR017437">
    <property type="entry name" value="ATP-NAD_kinase_PpnK-typ_C"/>
</dbReference>
<dbReference type="eggNOG" id="COG0061">
    <property type="taxonomic scope" value="Bacteria"/>
</dbReference>
<keyword evidence="9" id="KW-1185">Reference proteome</keyword>
<dbReference type="GO" id="GO:0005524">
    <property type="term" value="F:ATP binding"/>
    <property type="evidence" value="ECO:0007669"/>
    <property type="project" value="UniProtKB-KW"/>
</dbReference>
<feature type="active site" description="Proton acceptor" evidence="6">
    <location>
        <position position="120"/>
    </location>
</feature>
<feature type="binding site" evidence="6">
    <location>
        <position position="125"/>
    </location>
    <ligand>
        <name>NAD(+)</name>
        <dbReference type="ChEBI" id="CHEBI:57540"/>
    </ligand>
</feature>
<dbReference type="Proteomes" id="UP000008915">
    <property type="component" value="Chromosome"/>
</dbReference>
<dbReference type="Gene3D" id="2.60.200.30">
    <property type="entry name" value="Probable inorganic polyphosphate/atp-NAD kinase, domain 2"/>
    <property type="match status" value="1"/>
</dbReference>
<dbReference type="Pfam" id="PF01513">
    <property type="entry name" value="NAD_kinase"/>
    <property type="match status" value="1"/>
</dbReference>
<feature type="binding site" evidence="6">
    <location>
        <position position="199"/>
    </location>
    <ligand>
        <name>NAD(+)</name>
        <dbReference type="ChEBI" id="CHEBI:57540"/>
    </ligand>
</feature>
<comment type="similarity">
    <text evidence="6">Belongs to the NAD kinase family.</text>
</comment>
<dbReference type="HAMAP" id="MF_00361">
    <property type="entry name" value="NAD_kinase"/>
    <property type="match status" value="1"/>
</dbReference>
<keyword evidence="2 6" id="KW-0418">Kinase</keyword>
<keyword evidence="6" id="KW-0067">ATP-binding</keyword>
<evidence type="ECO:0000256" key="6">
    <source>
        <dbReference type="HAMAP-Rule" id="MF_00361"/>
    </source>
</evidence>
<dbReference type="Pfam" id="PF20143">
    <property type="entry name" value="NAD_kinase_C"/>
    <property type="match status" value="1"/>
</dbReference>
<evidence type="ECO:0000256" key="3">
    <source>
        <dbReference type="ARBA" id="ARBA00022857"/>
    </source>
</evidence>
<feature type="binding site" evidence="6">
    <location>
        <begin position="188"/>
        <end position="189"/>
    </location>
    <ligand>
        <name>NAD(+)</name>
        <dbReference type="ChEBI" id="CHEBI:57540"/>
    </ligand>
</feature>
<dbReference type="PANTHER" id="PTHR20275">
    <property type="entry name" value="NAD KINASE"/>
    <property type="match status" value="1"/>
</dbReference>
<feature type="compositionally biased region" description="Basic and acidic residues" evidence="7">
    <location>
        <begin position="7"/>
        <end position="19"/>
    </location>
</feature>
<dbReference type="KEGG" id="tmr:Tmar_1161"/>
<dbReference type="GO" id="GO:0019674">
    <property type="term" value="P:NAD+ metabolic process"/>
    <property type="evidence" value="ECO:0007669"/>
    <property type="project" value="InterPro"/>
</dbReference>
<evidence type="ECO:0000256" key="5">
    <source>
        <dbReference type="ARBA" id="ARBA00047925"/>
    </source>
</evidence>
<comment type="catalytic activity">
    <reaction evidence="5 6">
        <text>NAD(+) + ATP = ADP + NADP(+) + H(+)</text>
        <dbReference type="Rhea" id="RHEA:18629"/>
        <dbReference type="ChEBI" id="CHEBI:15378"/>
        <dbReference type="ChEBI" id="CHEBI:30616"/>
        <dbReference type="ChEBI" id="CHEBI:57540"/>
        <dbReference type="ChEBI" id="CHEBI:58349"/>
        <dbReference type="ChEBI" id="CHEBI:456216"/>
        <dbReference type="EC" id="2.7.1.23"/>
    </reaction>
</comment>
<dbReference type="GO" id="GO:0005737">
    <property type="term" value="C:cytoplasm"/>
    <property type="evidence" value="ECO:0007669"/>
    <property type="project" value="UniProtKB-SubCell"/>
</dbReference>
<dbReference type="EMBL" id="CP002344">
    <property type="protein sequence ID" value="ADU51274.1"/>
    <property type="molecule type" value="Genomic_DNA"/>
</dbReference>
<dbReference type="GO" id="GO:0046872">
    <property type="term" value="F:metal ion binding"/>
    <property type="evidence" value="ECO:0007669"/>
    <property type="project" value="UniProtKB-UniRule"/>
</dbReference>
<evidence type="ECO:0000256" key="1">
    <source>
        <dbReference type="ARBA" id="ARBA00022679"/>
    </source>
</evidence>
<keyword evidence="3 6" id="KW-0521">NADP</keyword>
<dbReference type="GO" id="GO:0006741">
    <property type="term" value="P:NADP+ biosynthetic process"/>
    <property type="evidence" value="ECO:0007669"/>
    <property type="project" value="UniProtKB-UniRule"/>
</dbReference>
<evidence type="ECO:0000256" key="4">
    <source>
        <dbReference type="ARBA" id="ARBA00023027"/>
    </source>
</evidence>